<dbReference type="Pfam" id="PF06862">
    <property type="entry name" value="Utp25_C"/>
    <property type="match status" value="1"/>
</dbReference>
<evidence type="ECO:0000259" key="5">
    <source>
        <dbReference type="Pfam" id="PF06862"/>
    </source>
</evidence>
<dbReference type="InterPro" id="IPR053939">
    <property type="entry name" value="UTP25_C"/>
</dbReference>
<proteinExistence type="inferred from homology"/>
<keyword evidence="3" id="KW-0539">Nucleus</keyword>
<evidence type="ECO:0000256" key="4">
    <source>
        <dbReference type="SAM" id="MobiDB-lite"/>
    </source>
</evidence>
<reference evidence="7" key="1">
    <citation type="submission" date="2022-03" db="EMBL/GenBank/DDBJ databases">
        <authorList>
            <person name="Sayadi A."/>
        </authorList>
    </citation>
    <scope>NUCLEOTIDE SEQUENCE</scope>
</reference>
<name>A0A9P0LGE3_ACAOB</name>
<dbReference type="Pfam" id="PF22916">
    <property type="entry name" value="UTP25_NTPase-like"/>
    <property type="match status" value="1"/>
</dbReference>
<feature type="compositionally biased region" description="Acidic residues" evidence="4">
    <location>
        <begin position="101"/>
        <end position="121"/>
    </location>
</feature>
<sequence>MARRGKLKFKDVVKSHEHKNKVNKKPRHNSKKFVNKVKKEKRKHTGPQISEDAQPKKPKLEAPAVEEESAVSSDDEFTLSNLLKTFQNVENKKRQIAIDSSDSEEENDELSEENPDHDEEAGSISDDSSLESQDNQHLDAIKEDISEHSTDGDESENDADEDNPSISQGELDDDTENTEDPFVKHISYELNDDLLNSLQSTPVYVRCDTENWPQLGNMVVQIPKCEVKVSQSSVIISENKTFAPEGTIPKLVSKSVKPETLFIKSQIIGNLYKVNKNVTGSEHFNSLQAELFSVINNYQDLYYPYRTFENAEAIRYTYCLHAVNHILKTRLKVIHHNARLSKKDEVPEEFRDQGLVRPKVLFIVPFKDAAYKIIRLLIDLILPEDKGNVMNKNRFLADYTGNELYLPKKNPKPEDYEQTFQGNSSDEFKMGITVTKKSLKLYADFYSSDIIVASPLGLRTIIGAEGETERDYDFLASIELLIFDQTEIFLMQNWDHVLHIMNHIHLQPKESHGTDFSRVRIWNLNGWSKYYRQTLIFSSLVLPEINAIFNKRCLNYAGKVKVSNPVEFGSIRQVAVQLPHVFHRFECRNAVDGIDARFEFFINKILPHHRESLMKQTLIFIPSYFDYVRIRNYFKREFIGFVQICEYSKEAKVARARDMFFHGDAHFLLYTERFHFFNRKRIKGIRHLIFYQPPIFPHFYYEMCNLMQEGNQNRKIGSNSNMSVTVIYSKYDVHQLSAIVGTEKTAKMVQSERSVHMMVTGND</sequence>
<evidence type="ECO:0000256" key="3">
    <source>
        <dbReference type="ARBA" id="ARBA00023242"/>
    </source>
</evidence>
<dbReference type="GO" id="GO:0000462">
    <property type="term" value="P:maturation of SSU-rRNA from tricistronic rRNA transcript (SSU-rRNA, 5.8S rRNA, LSU-rRNA)"/>
    <property type="evidence" value="ECO:0007669"/>
    <property type="project" value="TreeGrafter"/>
</dbReference>
<protein>
    <recommendedName>
        <fullName evidence="9">Digestive organ expansion factor homolog</fullName>
    </recommendedName>
</protein>
<comment type="subcellular location">
    <subcellularLocation>
        <location evidence="1">Nucleus</location>
        <location evidence="1">Nucleolus</location>
    </subcellularLocation>
</comment>
<accession>A0A9P0LGE3</accession>
<feature type="compositionally biased region" description="Polar residues" evidence="4">
    <location>
        <begin position="78"/>
        <end position="89"/>
    </location>
</feature>
<feature type="compositionally biased region" description="Acidic residues" evidence="4">
    <location>
        <begin position="64"/>
        <end position="77"/>
    </location>
</feature>
<comment type="caution">
    <text evidence="7">The sequence shown here is derived from an EMBL/GenBank/DDBJ whole genome shotgun (WGS) entry which is preliminary data.</text>
</comment>
<dbReference type="PANTHER" id="PTHR12933">
    <property type="entry name" value="ORF PROTEIN-RELATED"/>
    <property type="match status" value="1"/>
</dbReference>
<evidence type="ECO:0000256" key="1">
    <source>
        <dbReference type="ARBA" id="ARBA00004604"/>
    </source>
</evidence>
<feature type="compositionally biased region" description="Basic residues" evidence="4">
    <location>
        <begin position="16"/>
        <end position="45"/>
    </location>
</feature>
<dbReference type="Proteomes" id="UP001152888">
    <property type="component" value="Unassembled WGS sequence"/>
</dbReference>
<dbReference type="GO" id="GO:0032040">
    <property type="term" value="C:small-subunit processome"/>
    <property type="evidence" value="ECO:0007669"/>
    <property type="project" value="TreeGrafter"/>
</dbReference>
<dbReference type="EMBL" id="CAKOFQ010007158">
    <property type="protein sequence ID" value="CAH1992895.1"/>
    <property type="molecule type" value="Genomic_DNA"/>
</dbReference>
<evidence type="ECO:0000313" key="7">
    <source>
        <dbReference type="EMBL" id="CAH1992895.1"/>
    </source>
</evidence>
<evidence type="ECO:0000256" key="2">
    <source>
        <dbReference type="ARBA" id="ARBA00009223"/>
    </source>
</evidence>
<dbReference type="OrthoDB" id="10264378at2759"/>
<dbReference type="GO" id="GO:0019843">
    <property type="term" value="F:rRNA binding"/>
    <property type="evidence" value="ECO:0007669"/>
    <property type="project" value="TreeGrafter"/>
</dbReference>
<dbReference type="AlphaFoldDB" id="A0A9P0LGE3"/>
<dbReference type="GO" id="GO:0034511">
    <property type="term" value="F:U3 snoRNA binding"/>
    <property type="evidence" value="ECO:0007669"/>
    <property type="project" value="InterPro"/>
</dbReference>
<feature type="region of interest" description="Disordered" evidence="4">
    <location>
        <begin position="1"/>
        <end position="178"/>
    </location>
</feature>
<feature type="compositionally biased region" description="Basic and acidic residues" evidence="4">
    <location>
        <begin position="134"/>
        <end position="151"/>
    </location>
</feature>
<comment type="similarity">
    <text evidence="2">Belongs to the UTP25 family.</text>
</comment>
<gene>
    <name evidence="7" type="ORF">ACAOBT_LOCUS21157</name>
</gene>
<dbReference type="PANTHER" id="PTHR12933:SF0">
    <property type="entry name" value="U3 SMALL NUCLEOLAR RNA-ASSOCIATED PROTEIN 25 HOMOLOG"/>
    <property type="match status" value="1"/>
</dbReference>
<evidence type="ECO:0008006" key="9">
    <source>
        <dbReference type="Google" id="ProtNLM"/>
    </source>
</evidence>
<feature type="domain" description="UTP25 C-terminal" evidence="5">
    <location>
        <begin position="570"/>
        <end position="756"/>
    </location>
</feature>
<feature type="domain" description="UTP25 NTP hydrolase-like" evidence="6">
    <location>
        <begin position="298"/>
        <end position="560"/>
    </location>
</feature>
<keyword evidence="8" id="KW-1185">Reference proteome</keyword>
<evidence type="ECO:0000259" key="6">
    <source>
        <dbReference type="Pfam" id="PF22916"/>
    </source>
</evidence>
<dbReference type="InterPro" id="IPR010678">
    <property type="entry name" value="UTP25"/>
</dbReference>
<dbReference type="InterPro" id="IPR053940">
    <property type="entry name" value="UTP25_NTPase-like"/>
</dbReference>
<feature type="compositionally biased region" description="Acidic residues" evidence="4">
    <location>
        <begin position="152"/>
        <end position="163"/>
    </location>
</feature>
<organism evidence="7 8">
    <name type="scientific">Acanthoscelides obtectus</name>
    <name type="common">Bean weevil</name>
    <name type="synonym">Bruchus obtectus</name>
    <dbReference type="NCBI Taxonomy" id="200917"/>
    <lineage>
        <taxon>Eukaryota</taxon>
        <taxon>Metazoa</taxon>
        <taxon>Ecdysozoa</taxon>
        <taxon>Arthropoda</taxon>
        <taxon>Hexapoda</taxon>
        <taxon>Insecta</taxon>
        <taxon>Pterygota</taxon>
        <taxon>Neoptera</taxon>
        <taxon>Endopterygota</taxon>
        <taxon>Coleoptera</taxon>
        <taxon>Polyphaga</taxon>
        <taxon>Cucujiformia</taxon>
        <taxon>Chrysomeloidea</taxon>
        <taxon>Chrysomelidae</taxon>
        <taxon>Bruchinae</taxon>
        <taxon>Bruchini</taxon>
        <taxon>Acanthoscelides</taxon>
    </lineage>
</organism>
<evidence type="ECO:0000313" key="8">
    <source>
        <dbReference type="Proteomes" id="UP001152888"/>
    </source>
</evidence>